<dbReference type="Pfam" id="PF08843">
    <property type="entry name" value="AbiEii"/>
    <property type="match status" value="1"/>
</dbReference>
<accession>A0ABR8Y691</accession>
<dbReference type="EMBL" id="JACSPP010000008">
    <property type="protein sequence ID" value="MBD8039656.1"/>
    <property type="molecule type" value="Genomic_DNA"/>
</dbReference>
<name>A0ABR8Y691_9BACT</name>
<evidence type="ECO:0000313" key="1">
    <source>
        <dbReference type="EMBL" id="MBD8039656.1"/>
    </source>
</evidence>
<dbReference type="InterPro" id="IPR014942">
    <property type="entry name" value="AbiEii"/>
</dbReference>
<dbReference type="GO" id="GO:0016740">
    <property type="term" value="F:transferase activity"/>
    <property type="evidence" value="ECO:0007669"/>
    <property type="project" value="UniProtKB-KW"/>
</dbReference>
<dbReference type="RefSeq" id="WP_191763117.1">
    <property type="nucleotide sequence ID" value="NZ_JACSPP010000008.1"/>
</dbReference>
<evidence type="ECO:0000313" key="2">
    <source>
        <dbReference type="Proteomes" id="UP000620874"/>
    </source>
</evidence>
<sequence length="224" mass="26183">MKLHEDTVSPLLLEALKTLSGSPVFQDFHLVGGTCLSLQLGHRRSIDIDLFTDMEYGKMDTQAMKDFLCTHFSYTENLDSMNQRALGYSVRIGKSPIESVKADFFYTEKFIFPTFKVNGIRLADIREIAAMKIKAITEEEPRQKDFWDIYELSNRFSLQDMIEWAIQRDPWSVTEKDIEKGFQNIFHVEESNEGIDCYRGYEWELIRIDLKAMADEYFSHKTND</sequence>
<organism evidence="1 2">
    <name type="scientific">Phocaeicola intestinalis</name>
    <dbReference type="NCBI Taxonomy" id="2762212"/>
    <lineage>
        <taxon>Bacteria</taxon>
        <taxon>Pseudomonadati</taxon>
        <taxon>Bacteroidota</taxon>
        <taxon>Bacteroidia</taxon>
        <taxon>Bacteroidales</taxon>
        <taxon>Bacteroidaceae</taxon>
        <taxon>Phocaeicola</taxon>
    </lineage>
</organism>
<gene>
    <name evidence="1" type="ORF">H9625_04200</name>
</gene>
<reference evidence="1 2" key="1">
    <citation type="submission" date="2020-08" db="EMBL/GenBank/DDBJ databases">
        <title>A Genomic Blueprint of the Chicken Gut Microbiome.</title>
        <authorList>
            <person name="Gilroy R."/>
            <person name="Ravi A."/>
            <person name="Getino M."/>
            <person name="Pursley I."/>
            <person name="Horton D.L."/>
            <person name="Alikhan N.-F."/>
            <person name="Baker D."/>
            <person name="Gharbi K."/>
            <person name="Hall N."/>
            <person name="Watson M."/>
            <person name="Adriaenssens E.M."/>
            <person name="Foster-Nyarko E."/>
            <person name="Jarju S."/>
            <person name="Secka A."/>
            <person name="Antonio M."/>
            <person name="Oren A."/>
            <person name="Chaudhuri R."/>
            <person name="La Ragione R.M."/>
            <person name="Hildebrand F."/>
            <person name="Pallen M.J."/>
        </authorList>
    </citation>
    <scope>NUCLEOTIDE SEQUENCE [LARGE SCALE GENOMIC DNA]</scope>
    <source>
        <strain evidence="1 2">Sa1CVN1</strain>
    </source>
</reference>
<dbReference type="Proteomes" id="UP000620874">
    <property type="component" value="Unassembled WGS sequence"/>
</dbReference>
<protein>
    <submittedName>
        <fullName evidence="1">Nucleotidyl transferase AbiEii/AbiGii toxin family protein</fullName>
    </submittedName>
</protein>
<proteinExistence type="predicted"/>
<keyword evidence="1" id="KW-0808">Transferase</keyword>
<keyword evidence="2" id="KW-1185">Reference proteome</keyword>
<comment type="caution">
    <text evidence="1">The sequence shown here is derived from an EMBL/GenBank/DDBJ whole genome shotgun (WGS) entry which is preliminary data.</text>
</comment>